<keyword evidence="4" id="KW-1185">Reference proteome</keyword>
<comment type="caution">
    <text evidence="3">The sequence shown here is derived from an EMBL/GenBank/DDBJ whole genome shotgun (WGS) entry which is preliminary data.</text>
</comment>
<accession>A0ABQ9Y9V7</accession>
<feature type="compositionally biased region" description="Polar residues" evidence="2">
    <location>
        <begin position="675"/>
        <end position="684"/>
    </location>
</feature>
<feature type="coiled-coil region" evidence="1">
    <location>
        <begin position="347"/>
        <end position="377"/>
    </location>
</feature>
<feature type="region of interest" description="Disordered" evidence="2">
    <location>
        <begin position="151"/>
        <end position="200"/>
    </location>
</feature>
<feature type="region of interest" description="Disordered" evidence="2">
    <location>
        <begin position="675"/>
        <end position="743"/>
    </location>
</feature>
<evidence type="ECO:0000313" key="4">
    <source>
        <dbReference type="Proteomes" id="UP001281761"/>
    </source>
</evidence>
<protein>
    <submittedName>
        <fullName evidence="3">Uncharacterized protein</fullName>
    </submittedName>
</protein>
<evidence type="ECO:0000313" key="3">
    <source>
        <dbReference type="EMBL" id="KAK2960517.1"/>
    </source>
</evidence>
<feature type="compositionally biased region" description="Acidic residues" evidence="2">
    <location>
        <begin position="730"/>
        <end position="743"/>
    </location>
</feature>
<feature type="region of interest" description="Disordered" evidence="2">
    <location>
        <begin position="567"/>
        <end position="606"/>
    </location>
</feature>
<feature type="compositionally biased region" description="Polar residues" evidence="2">
    <location>
        <begin position="173"/>
        <end position="188"/>
    </location>
</feature>
<proteinExistence type="predicted"/>
<feature type="region of interest" description="Disordered" evidence="2">
    <location>
        <begin position="108"/>
        <end position="129"/>
    </location>
</feature>
<evidence type="ECO:0000256" key="1">
    <source>
        <dbReference type="SAM" id="Coils"/>
    </source>
</evidence>
<sequence length="743" mass="84750">MSSCGMSSSSQNALLKKYVQYASNAVSSTHGNSLVSTTNDLTGSLWRNHRSRQDDRAFEDEARVLERKRLAERRSKTSHVENQAKFISSIRNPDEPGASTFMPRSGLVDHPSQTGKTHQTSYGFQNGLPRRPMTATGHITRHTGDVHVQFSSVPSTLPKPRNSEKTREIALVPSSQKSRTLSRTSPGNVTRKPQLDLPEDAYPHLTSHQTQFESHPHDFVPYAQSSKFNASFGGDLRNSSTFQGTSDPDVALQAVAGKTTVHLSASQLDDADPFLARSSRYTQRPRSAFPSTVFSRGKNTETIKLIQGQKELSFDPSRLTSSTILLPVHTSTQANIFRKDLEGERRKERVQSAAARIEKEENELDKARVIIRRRNQLEQRQAKRYQAFQRSLLLNEPHTINQVMRASQEIKPEKSQTSTKPAPTAVTRLQLSVKTHTDEESQTGQTIAERENEEQEEEAFNTFIHRKYLTRPMRSSAYTGQLHITPQPKQFCKTDRRPMRVVSGELVNKPRVAEDGFSSVTERLNYFRTSRMNREKEEAMKRERAVLEKKQKELDDLANLKRMQMIEEEGRLSDQAQLRDDKQREKEEEEKKRKEDDEFNRKLEQQQLEVKMRRQLEEEAKRKETEEILAKLQRRNEELMRSEDELRRMRLEDVNCTITNARHRFLDELSSEASLGTFSPSSLRKQSHRLVTHTSGSTSPVSEPISTRPSTAPRHGLGIMSTSASVVSIELDEEVEEMGSGDR</sequence>
<feature type="region of interest" description="Disordered" evidence="2">
    <location>
        <begin position="436"/>
        <end position="455"/>
    </location>
</feature>
<feature type="compositionally biased region" description="Polar residues" evidence="2">
    <location>
        <begin position="111"/>
        <end position="124"/>
    </location>
</feature>
<feature type="compositionally biased region" description="Polar residues" evidence="2">
    <location>
        <begin position="692"/>
        <end position="710"/>
    </location>
</feature>
<evidence type="ECO:0000256" key="2">
    <source>
        <dbReference type="SAM" id="MobiDB-lite"/>
    </source>
</evidence>
<name>A0ABQ9Y9V7_9EUKA</name>
<reference evidence="3 4" key="1">
    <citation type="journal article" date="2022" name="bioRxiv">
        <title>Genomics of Preaxostyla Flagellates Illuminates Evolutionary Transitions and the Path Towards Mitochondrial Loss.</title>
        <authorList>
            <person name="Novak L.V.F."/>
            <person name="Treitli S.C."/>
            <person name="Pyrih J."/>
            <person name="Halakuc P."/>
            <person name="Pipaliya S.V."/>
            <person name="Vacek V."/>
            <person name="Brzon O."/>
            <person name="Soukal P."/>
            <person name="Eme L."/>
            <person name="Dacks J.B."/>
            <person name="Karnkowska A."/>
            <person name="Elias M."/>
            <person name="Hampl V."/>
        </authorList>
    </citation>
    <scope>NUCLEOTIDE SEQUENCE [LARGE SCALE GENOMIC DNA]</scope>
    <source>
        <strain evidence="3">NAU3</strain>
        <tissue evidence="3">Gut</tissue>
    </source>
</reference>
<organism evidence="3 4">
    <name type="scientific">Blattamonas nauphoetae</name>
    <dbReference type="NCBI Taxonomy" id="2049346"/>
    <lineage>
        <taxon>Eukaryota</taxon>
        <taxon>Metamonada</taxon>
        <taxon>Preaxostyla</taxon>
        <taxon>Oxymonadida</taxon>
        <taxon>Blattamonas</taxon>
    </lineage>
</organism>
<dbReference type="EMBL" id="JARBJD010000022">
    <property type="protein sequence ID" value="KAK2960517.1"/>
    <property type="molecule type" value="Genomic_DNA"/>
</dbReference>
<dbReference type="Proteomes" id="UP001281761">
    <property type="component" value="Unassembled WGS sequence"/>
</dbReference>
<keyword evidence="1" id="KW-0175">Coiled coil</keyword>
<gene>
    <name evidence="3" type="ORF">BLNAU_4415</name>
</gene>